<feature type="transmembrane region" description="Helical" evidence="7">
    <location>
        <begin position="225"/>
        <end position="247"/>
    </location>
</feature>
<feature type="transmembrane region" description="Helical" evidence="7">
    <location>
        <begin position="182"/>
        <end position="204"/>
    </location>
</feature>
<accession>A0A0X3TXB4</accession>
<keyword evidence="2" id="KW-1003">Cell membrane</keyword>
<feature type="transmembrane region" description="Helical" evidence="7">
    <location>
        <begin position="6"/>
        <end position="35"/>
    </location>
</feature>
<feature type="transmembrane region" description="Helical" evidence="7">
    <location>
        <begin position="420"/>
        <end position="441"/>
    </location>
</feature>
<keyword evidence="7" id="KW-0813">Transport</keyword>
<evidence type="ECO:0000256" key="6">
    <source>
        <dbReference type="ARBA" id="ARBA00023136"/>
    </source>
</evidence>
<dbReference type="STRING" id="1685379.AVO45_04335"/>
<feature type="transmembrane region" description="Helical" evidence="7">
    <location>
        <begin position="291"/>
        <end position="312"/>
    </location>
</feature>
<dbReference type="PANTHER" id="PTHR33362:SF5">
    <property type="entry name" value="C4-DICARBOXYLATE TRAP TRANSPORTER LARGE PERMEASE PROTEIN DCTM"/>
    <property type="match status" value="1"/>
</dbReference>
<evidence type="ECO:0000256" key="5">
    <source>
        <dbReference type="ARBA" id="ARBA00022989"/>
    </source>
</evidence>
<keyword evidence="6 7" id="KW-0472">Membrane</keyword>
<evidence type="ECO:0000256" key="7">
    <source>
        <dbReference type="RuleBase" id="RU369079"/>
    </source>
</evidence>
<organism evidence="9 10">
    <name type="scientific">Ruegeria marisrubri</name>
    <dbReference type="NCBI Taxonomy" id="1685379"/>
    <lineage>
        <taxon>Bacteria</taxon>
        <taxon>Pseudomonadati</taxon>
        <taxon>Pseudomonadota</taxon>
        <taxon>Alphaproteobacteria</taxon>
        <taxon>Rhodobacterales</taxon>
        <taxon>Roseobacteraceae</taxon>
        <taxon>Ruegeria</taxon>
    </lineage>
</organism>
<keyword evidence="4 7" id="KW-0812">Transmembrane</keyword>
<dbReference type="PANTHER" id="PTHR33362">
    <property type="entry name" value="SIALIC ACID TRAP TRANSPORTER PERMEASE PROTEIN SIAT-RELATED"/>
    <property type="match status" value="1"/>
</dbReference>
<name>A0A0X3TXB4_9RHOB</name>
<comment type="similarity">
    <text evidence="7">Belongs to the TRAP transporter large permease family.</text>
</comment>
<dbReference type="GO" id="GO:0022857">
    <property type="term" value="F:transmembrane transporter activity"/>
    <property type="evidence" value="ECO:0007669"/>
    <property type="project" value="UniProtKB-UniRule"/>
</dbReference>
<feature type="transmembrane region" description="Helical" evidence="7">
    <location>
        <begin position="259"/>
        <end position="279"/>
    </location>
</feature>
<proteinExistence type="inferred from homology"/>
<gene>
    <name evidence="9" type="ORF">AVO45_04335</name>
</gene>
<comment type="caution">
    <text evidence="9">The sequence shown here is derived from an EMBL/GenBank/DDBJ whole genome shotgun (WGS) entry which is preliminary data.</text>
</comment>
<keyword evidence="10" id="KW-1185">Reference proteome</keyword>
<comment type="subunit">
    <text evidence="7">The complex comprises the extracytoplasmic solute receptor protein and the two transmembrane proteins.</text>
</comment>
<dbReference type="InterPro" id="IPR010656">
    <property type="entry name" value="DctM"/>
</dbReference>
<feature type="transmembrane region" description="Helical" evidence="7">
    <location>
        <begin position="332"/>
        <end position="364"/>
    </location>
</feature>
<dbReference type="GO" id="GO:0005886">
    <property type="term" value="C:plasma membrane"/>
    <property type="evidence" value="ECO:0007669"/>
    <property type="project" value="UniProtKB-SubCell"/>
</dbReference>
<evidence type="ECO:0000313" key="9">
    <source>
        <dbReference type="EMBL" id="KUJ80294.1"/>
    </source>
</evidence>
<reference evidence="9 10" key="1">
    <citation type="submission" date="2015-12" db="EMBL/GenBank/DDBJ databases">
        <authorList>
            <person name="Shamseldin A."/>
            <person name="Moawad H."/>
            <person name="Abd El-Rahim W.M."/>
            <person name="Sadowsky M.J."/>
        </authorList>
    </citation>
    <scope>NUCLEOTIDE SEQUENCE [LARGE SCALE GENOMIC DNA]</scope>
    <source>
        <strain evidence="9 10">ZGT118</strain>
    </source>
</reference>
<dbReference type="Proteomes" id="UP000053791">
    <property type="component" value="Unassembled WGS sequence"/>
</dbReference>
<evidence type="ECO:0000313" key="10">
    <source>
        <dbReference type="Proteomes" id="UP000053791"/>
    </source>
</evidence>
<dbReference type="OrthoDB" id="9790209at2"/>
<dbReference type="Pfam" id="PF06808">
    <property type="entry name" value="DctM"/>
    <property type="match status" value="1"/>
</dbReference>
<sequence length="450" mass="47617">MTAALIGFALVLVLVLVRLPIVFAMGLVGTLGFAYERGGSIFDERGLKAAMSMVGRQIMDTAQDYGLSVVPLFILMGLFVNKGGMARELYAVSNAFLGHMRGGIAMATVAACGGFSAICGSSLATAATMSKVAMPQMRRYGYSDELSTASIAAGGTLGILIPPSVILVIYGLLTETSIGKLFMAGIVPGVLGILFYLFAVRWTVWRNPDAGPAGERASWGERFRALGSVWAVLLLFFLVIGGLYGAFDFHPLNLTFSPTEAAGMGAAGAFLIALFRGGLTVGSTFEVLKETTFTAAALFSVLIGAQIFSNFINLAGLPEALIAMVTAYDVAPFVVILMILGIYIILGCVFESLSMLLLTVPIFFPLVTSLGYDPIWFGIVVVVVTEISLITPPVGLNVFILKGVVGNVSTGTIFRGVTPFWVADIFRLALIVLVPIVVLYLPQQMGAMGH</sequence>
<dbReference type="RefSeq" id="WP_068345403.1">
    <property type="nucleotide sequence ID" value="NZ_LQBQ01000012.1"/>
</dbReference>
<dbReference type="EMBL" id="LQBQ01000012">
    <property type="protein sequence ID" value="KUJ80294.1"/>
    <property type="molecule type" value="Genomic_DNA"/>
</dbReference>
<evidence type="ECO:0000256" key="1">
    <source>
        <dbReference type="ARBA" id="ARBA00004429"/>
    </source>
</evidence>
<dbReference type="NCBIfam" id="TIGR00786">
    <property type="entry name" value="dctM"/>
    <property type="match status" value="1"/>
</dbReference>
<comment type="subcellular location">
    <subcellularLocation>
        <location evidence="1 7">Cell inner membrane</location>
        <topology evidence="1 7">Multi-pass membrane protein</topology>
    </subcellularLocation>
</comment>
<feature type="transmembrane region" description="Helical" evidence="7">
    <location>
        <begin position="104"/>
        <end position="127"/>
    </location>
</feature>
<keyword evidence="3 7" id="KW-0997">Cell inner membrane</keyword>
<evidence type="ECO:0000256" key="3">
    <source>
        <dbReference type="ARBA" id="ARBA00022519"/>
    </source>
</evidence>
<keyword evidence="5 7" id="KW-1133">Transmembrane helix</keyword>
<evidence type="ECO:0000256" key="2">
    <source>
        <dbReference type="ARBA" id="ARBA00022475"/>
    </source>
</evidence>
<dbReference type="PIRSF" id="PIRSF006066">
    <property type="entry name" value="HI0050"/>
    <property type="match status" value="1"/>
</dbReference>
<evidence type="ECO:0000256" key="4">
    <source>
        <dbReference type="ARBA" id="ARBA00022692"/>
    </source>
</evidence>
<feature type="domain" description="TRAP C4-dicarboxylate transport system permease DctM subunit" evidence="8">
    <location>
        <begin position="8"/>
        <end position="435"/>
    </location>
</feature>
<feature type="transmembrane region" description="Helical" evidence="7">
    <location>
        <begin position="65"/>
        <end position="84"/>
    </location>
</feature>
<evidence type="ECO:0000259" key="8">
    <source>
        <dbReference type="Pfam" id="PF06808"/>
    </source>
</evidence>
<dbReference type="InterPro" id="IPR004681">
    <property type="entry name" value="TRAP_DctM"/>
</dbReference>
<protein>
    <recommendedName>
        <fullName evidence="7">TRAP transporter large permease protein</fullName>
    </recommendedName>
</protein>
<dbReference type="AlphaFoldDB" id="A0A0X3TXB4"/>
<feature type="transmembrane region" description="Helical" evidence="7">
    <location>
        <begin position="376"/>
        <end position="400"/>
    </location>
</feature>
<comment type="function">
    <text evidence="7">Part of the tripartite ATP-independent periplasmic (TRAP) transport system.</text>
</comment>
<feature type="transmembrane region" description="Helical" evidence="7">
    <location>
        <begin position="148"/>
        <end position="170"/>
    </location>
</feature>